<feature type="region of interest" description="Disordered" evidence="1">
    <location>
        <begin position="157"/>
        <end position="207"/>
    </location>
</feature>
<comment type="caution">
    <text evidence="2">The sequence shown here is derived from an EMBL/GenBank/DDBJ whole genome shotgun (WGS) entry which is preliminary data.</text>
</comment>
<dbReference type="RefSeq" id="WP_128207914.1">
    <property type="nucleotide sequence ID" value="NZ_JBHRSO010000013.1"/>
</dbReference>
<evidence type="ECO:0000313" key="2">
    <source>
        <dbReference type="EMBL" id="RWR22930.1"/>
    </source>
</evidence>
<gene>
    <name evidence="2" type="ORF">D2T30_04695</name>
</gene>
<proteinExistence type="predicted"/>
<dbReference type="AlphaFoldDB" id="A0A443JQZ4"/>
<protein>
    <submittedName>
        <fullName evidence="2">Uncharacterized protein</fullName>
    </submittedName>
</protein>
<evidence type="ECO:0000313" key="3">
    <source>
        <dbReference type="Proteomes" id="UP000284476"/>
    </source>
</evidence>
<reference evidence="2 3" key="2">
    <citation type="submission" date="2019-01" db="EMBL/GenBank/DDBJ databases">
        <authorList>
            <person name="Li Y."/>
        </authorList>
    </citation>
    <scope>NUCLEOTIDE SEQUENCE [LARGE SCALE GENOMIC DNA]</scope>
    <source>
        <strain evidence="2 3">SK2B-1</strain>
    </source>
</reference>
<reference evidence="2 3" key="1">
    <citation type="submission" date="2019-01" db="EMBL/GenBank/DDBJ databases">
        <title>Sinorhodobacter populi sp. nov. isolated from the symptomatic bark tissue of Populus euramericana canker.</title>
        <authorList>
            <person name="Xu G."/>
        </authorList>
    </citation>
    <scope>NUCLEOTIDE SEQUENCE [LARGE SCALE GENOMIC DNA]</scope>
    <source>
        <strain evidence="2 3">SK2B-1</strain>
    </source>
</reference>
<dbReference type="EMBL" id="SAUZ01000004">
    <property type="protein sequence ID" value="RWR22930.1"/>
    <property type="molecule type" value="Genomic_DNA"/>
</dbReference>
<sequence length="207" mass="23688">MRKENIDNRYRFVLGAEAAALTANHTPEGDLPRAEHLDAGIAALQGEVELARQVNNRLGEEFDRLDQRFQSLLSSHNDGMRGLMMTVGQTIRELHVIRRVLIISGATSSEQAERLYDKALPAINELRATMALWRQREGLEIPEFSLVEEERILNQLIQNPSTESDRKDGPEESLGEALTEQFHRLREGFDANLTDERHEREMERDDD</sequence>
<accession>A0A443JQZ4</accession>
<evidence type="ECO:0000256" key="1">
    <source>
        <dbReference type="SAM" id="MobiDB-lite"/>
    </source>
</evidence>
<name>A0A443JQZ4_9RHOB</name>
<feature type="compositionally biased region" description="Basic and acidic residues" evidence="1">
    <location>
        <begin position="181"/>
        <end position="207"/>
    </location>
</feature>
<organism evidence="2 3">
    <name type="scientific">Paenirhodobacter populi</name>
    <dbReference type="NCBI Taxonomy" id="2306993"/>
    <lineage>
        <taxon>Bacteria</taxon>
        <taxon>Pseudomonadati</taxon>
        <taxon>Pseudomonadota</taxon>
        <taxon>Alphaproteobacteria</taxon>
        <taxon>Rhodobacterales</taxon>
        <taxon>Rhodobacter group</taxon>
        <taxon>Paenirhodobacter</taxon>
    </lineage>
</organism>
<dbReference type="Proteomes" id="UP000284476">
    <property type="component" value="Unassembled WGS sequence"/>
</dbReference>